<dbReference type="Gene3D" id="3.40.50.300">
    <property type="entry name" value="P-loop containing nucleotide triphosphate hydrolases"/>
    <property type="match status" value="1"/>
</dbReference>
<keyword evidence="3" id="KW-1185">Reference proteome</keyword>
<dbReference type="RefSeq" id="WP_244457547.1">
    <property type="nucleotide sequence ID" value="NZ_AP025637.1"/>
</dbReference>
<evidence type="ECO:0000259" key="1">
    <source>
        <dbReference type="Pfam" id="PF00685"/>
    </source>
</evidence>
<dbReference type="InterPro" id="IPR027417">
    <property type="entry name" value="P-loop_NTPase"/>
</dbReference>
<protein>
    <recommendedName>
        <fullName evidence="1">Sulfotransferase domain-containing protein</fullName>
    </recommendedName>
</protein>
<proteinExistence type="predicted"/>
<dbReference type="Proteomes" id="UP000831327">
    <property type="component" value="Chromosome"/>
</dbReference>
<dbReference type="EMBL" id="AP025637">
    <property type="protein sequence ID" value="BDG70204.1"/>
    <property type="molecule type" value="Genomic_DNA"/>
</dbReference>
<evidence type="ECO:0000313" key="2">
    <source>
        <dbReference type="EMBL" id="BDG70204.1"/>
    </source>
</evidence>
<dbReference type="Pfam" id="PF00685">
    <property type="entry name" value="Sulfotransfer_1"/>
    <property type="match status" value="1"/>
</dbReference>
<name>A0ABN6NXW5_9PROT</name>
<dbReference type="SUPFAM" id="SSF52540">
    <property type="entry name" value="P-loop containing nucleoside triphosphate hydrolases"/>
    <property type="match status" value="1"/>
</dbReference>
<feature type="domain" description="Sulfotransferase" evidence="1">
    <location>
        <begin position="85"/>
        <end position="241"/>
    </location>
</feature>
<sequence>MEPPVAEAPTIIRPAGGVSPRMLVGTFHKTGTILMRGITARVAAACGLTYWAPGMGAIPEDWNLLFHVNSNFGREILAARHPTAIVVRDPRDVIISAAHYHCTQALPGDAWLHVPDAALDGRTYNQHISALPNDDERYIFEMENKSADTIRRMLRFPRHHPNVMVVKLEDLVTDYELEAYRRMFTWLGVPAEQMQQALEIARSRSLFAGAGEGSAHVRSGQPEQWRTRFSPRVLAAFEDRFPGAALDLGYPPS</sequence>
<organism evidence="2 3">
    <name type="scientific">Roseomonas fluvialis</name>
    <dbReference type="NCBI Taxonomy" id="1750527"/>
    <lineage>
        <taxon>Bacteria</taxon>
        <taxon>Pseudomonadati</taxon>
        <taxon>Pseudomonadota</taxon>
        <taxon>Alphaproteobacteria</taxon>
        <taxon>Acetobacterales</taxon>
        <taxon>Roseomonadaceae</taxon>
        <taxon>Roseomonas</taxon>
    </lineage>
</organism>
<evidence type="ECO:0000313" key="3">
    <source>
        <dbReference type="Proteomes" id="UP000831327"/>
    </source>
</evidence>
<dbReference type="InterPro" id="IPR000863">
    <property type="entry name" value="Sulfotransferase_dom"/>
</dbReference>
<gene>
    <name evidence="2" type="ORF">Rmf_01330</name>
</gene>
<reference evidence="2 3" key="1">
    <citation type="journal article" date="2016" name="Microbes Environ.">
        <title>Phylogenetically diverse aerobic anoxygenic phototrophic bacteria isolated from epilithic biofilms in Tama river, Japan.</title>
        <authorList>
            <person name="Hirose S."/>
            <person name="Matsuura K."/>
            <person name="Haruta S."/>
        </authorList>
    </citation>
    <scope>NUCLEOTIDE SEQUENCE [LARGE SCALE GENOMIC DNA]</scope>
    <source>
        <strain evidence="2 3">S08</strain>
    </source>
</reference>
<accession>A0ABN6NXW5</accession>